<accession>A0ACC3A7G0</accession>
<sequence>MVLHQSWLQRLKSKKDEPSSVTVTNQTASAALTPDDSTFSAVRDGEQPNEMASKSDEKTCASTTCLSEKGNNTVKTTDELQYLQPQALVVVMIALLLACLLMALDMSIVSTAIPRITDEFDTLADIGWYGSAYLLTCAALQPLTGKFYTYFLLKHAFFSFLGLFELGSVIAGAATSSKMLVIGRAVSGLGGAGLMNGCLTIVGVATSEKQRPMLMGIIMAFFGTGQLIGPLIGGALTEHASWRWCFYLNLPVGAATCLCLAFIHLPGQKRQPMQRNAHFIIRKFDLLGFCLFAPACIMVLLAMEWGGVHYTWSSATIIGLLCGSGGAFAVFGYWEYRASEDAMIPVDMISRRVIWTAVLTSAFQGGGIIMLGYYLPLFFQVVQHASPTASAVRILPTMIGQVVFAAISGAIVAKIGYLMPSALLGSAFATIGSGLLTTLSTTTPSAQWIGYQVLLGAGRGLAIQIPILVVQSSLTTALLPVGTAVVSWSQFFGGTIFLGLGQAALQNLLRTALHKYAPAVDPQSILNAGATGYRSVTPQVEWIHVEEAYAWAIARTFALGTGATGVAFLTSLGMGWTVSTKTKRKVEENGKG</sequence>
<proteinExistence type="predicted"/>
<keyword evidence="2" id="KW-1185">Reference proteome</keyword>
<dbReference type="Proteomes" id="UP001172386">
    <property type="component" value="Unassembled WGS sequence"/>
</dbReference>
<name>A0ACC3A7G0_9EURO</name>
<organism evidence="1 2">
    <name type="scientific">Neophaeococcomyces mojaviensis</name>
    <dbReference type="NCBI Taxonomy" id="3383035"/>
    <lineage>
        <taxon>Eukaryota</taxon>
        <taxon>Fungi</taxon>
        <taxon>Dikarya</taxon>
        <taxon>Ascomycota</taxon>
        <taxon>Pezizomycotina</taxon>
        <taxon>Eurotiomycetes</taxon>
        <taxon>Chaetothyriomycetidae</taxon>
        <taxon>Chaetothyriales</taxon>
        <taxon>Chaetothyriales incertae sedis</taxon>
        <taxon>Neophaeococcomyces</taxon>
    </lineage>
</organism>
<dbReference type="EMBL" id="JAPDRQ010000075">
    <property type="protein sequence ID" value="KAJ9656588.1"/>
    <property type="molecule type" value="Genomic_DNA"/>
</dbReference>
<protein>
    <submittedName>
        <fullName evidence="1">Uncharacterized protein</fullName>
    </submittedName>
</protein>
<evidence type="ECO:0000313" key="2">
    <source>
        <dbReference type="Proteomes" id="UP001172386"/>
    </source>
</evidence>
<gene>
    <name evidence="1" type="ORF">H2198_004822</name>
</gene>
<reference evidence="1" key="1">
    <citation type="submission" date="2022-10" db="EMBL/GenBank/DDBJ databases">
        <title>Culturing micro-colonial fungi from biological soil crusts in the Mojave desert and describing Neophaeococcomyces mojavensis, and introducing the new genera and species Taxawa tesnikishii.</title>
        <authorList>
            <person name="Kurbessoian T."/>
            <person name="Stajich J.E."/>
        </authorList>
    </citation>
    <scope>NUCLEOTIDE SEQUENCE</scope>
    <source>
        <strain evidence="1">JES_112</strain>
    </source>
</reference>
<comment type="caution">
    <text evidence="1">The sequence shown here is derived from an EMBL/GenBank/DDBJ whole genome shotgun (WGS) entry which is preliminary data.</text>
</comment>
<evidence type="ECO:0000313" key="1">
    <source>
        <dbReference type="EMBL" id="KAJ9656588.1"/>
    </source>
</evidence>